<dbReference type="InterPro" id="IPR007627">
    <property type="entry name" value="RNA_pol_sigma70_r2"/>
</dbReference>
<reference evidence="8 9" key="1">
    <citation type="journal article" date="2019" name="Int. J. Syst. Evol. Microbiol.">
        <title>The Global Catalogue of Microorganisms (GCM) 10K type strain sequencing project: providing services to taxonomists for standard genome sequencing and annotation.</title>
        <authorList>
            <consortium name="The Broad Institute Genomics Platform"/>
            <consortium name="The Broad Institute Genome Sequencing Center for Infectious Disease"/>
            <person name="Wu L."/>
            <person name="Ma J."/>
        </authorList>
    </citation>
    <scope>NUCLEOTIDE SEQUENCE [LARGE SCALE GENOMIC DNA]</scope>
    <source>
        <strain evidence="8 9">JCM 11813</strain>
    </source>
</reference>
<dbReference type="Gene3D" id="1.20.120.1810">
    <property type="match status" value="1"/>
</dbReference>
<protein>
    <recommendedName>
        <fullName evidence="10">Sigma-70 family RNA polymerase sigma factor</fullName>
    </recommendedName>
</protein>
<evidence type="ECO:0000256" key="3">
    <source>
        <dbReference type="ARBA" id="ARBA00023125"/>
    </source>
</evidence>
<gene>
    <name evidence="8" type="ORF">GCM10009606_10170</name>
</gene>
<evidence type="ECO:0000259" key="6">
    <source>
        <dbReference type="Pfam" id="PF04542"/>
    </source>
</evidence>
<keyword evidence="9" id="KW-1185">Reference proteome</keyword>
<feature type="domain" description="RNA polymerase sigma-70 region 3" evidence="5">
    <location>
        <begin position="112"/>
        <end position="173"/>
    </location>
</feature>
<dbReference type="InterPro" id="IPR007624">
    <property type="entry name" value="RNA_pol_sigma70_r3"/>
</dbReference>
<dbReference type="InterPro" id="IPR007630">
    <property type="entry name" value="RNA_pol_sigma70_r4"/>
</dbReference>
<dbReference type="InterPro" id="IPR013324">
    <property type="entry name" value="RNA_pol_sigma_r3/r4-like"/>
</dbReference>
<dbReference type="Gene3D" id="1.10.10.10">
    <property type="entry name" value="Winged helix-like DNA-binding domain superfamily/Winged helix DNA-binding domain"/>
    <property type="match status" value="2"/>
</dbReference>
<feature type="domain" description="RNA polymerase sigma-70 region 4" evidence="7">
    <location>
        <begin position="195"/>
        <end position="243"/>
    </location>
</feature>
<evidence type="ECO:0000256" key="4">
    <source>
        <dbReference type="ARBA" id="ARBA00023163"/>
    </source>
</evidence>
<dbReference type="PANTHER" id="PTHR30385:SF4">
    <property type="entry name" value="RNA POLYMERASE SIGMA-E FACTOR"/>
    <property type="match status" value="1"/>
</dbReference>
<dbReference type="InterPro" id="IPR014284">
    <property type="entry name" value="RNA_pol_sigma-70_dom"/>
</dbReference>
<dbReference type="SUPFAM" id="SSF88946">
    <property type="entry name" value="Sigma2 domain of RNA polymerase sigma factors"/>
    <property type="match status" value="1"/>
</dbReference>
<dbReference type="SUPFAM" id="SSF88659">
    <property type="entry name" value="Sigma3 and sigma4 domains of RNA polymerase sigma factors"/>
    <property type="match status" value="2"/>
</dbReference>
<keyword evidence="2" id="KW-0731">Sigma factor</keyword>
<evidence type="ECO:0000256" key="1">
    <source>
        <dbReference type="ARBA" id="ARBA00023015"/>
    </source>
</evidence>
<dbReference type="InterPro" id="IPR036388">
    <property type="entry name" value="WH-like_DNA-bd_sf"/>
</dbReference>
<dbReference type="PANTHER" id="PTHR30385">
    <property type="entry name" value="SIGMA FACTOR F FLAGELLAR"/>
    <property type="match status" value="1"/>
</dbReference>
<evidence type="ECO:0000313" key="9">
    <source>
        <dbReference type="Proteomes" id="UP001499979"/>
    </source>
</evidence>
<dbReference type="Pfam" id="PF04545">
    <property type="entry name" value="Sigma70_r4"/>
    <property type="match status" value="1"/>
</dbReference>
<sequence length="254" mass="27916">MEDRRATTLRLFEEAGRAADGERHALEDEIIRLNMAVASDCARRYRGRGIAADDLEQVAYLGLVKAVRGFDADRGPDFLAYAVPTIRGELRRHFRDLGWALRPPRSIQELQTRILAVESDLAQELGRSPRPSDLARYLGVDLEQVLDALGASGCFTPTSLDAPAPEGEDALGDRLGALDPAFADAEARVTLHAVLRGLTPRERRILELRFFGGCTQAEIGADIGVTQMQVSRLLNRILGRLRERLLDTGSSLTA</sequence>
<keyword evidence="4" id="KW-0804">Transcription</keyword>
<feature type="domain" description="RNA polymerase sigma-70 region 2" evidence="6">
    <location>
        <begin position="42"/>
        <end position="99"/>
    </location>
</feature>
<evidence type="ECO:0000313" key="8">
    <source>
        <dbReference type="EMBL" id="GAA1132027.1"/>
    </source>
</evidence>
<dbReference type="InterPro" id="IPR013325">
    <property type="entry name" value="RNA_pol_sigma_r2"/>
</dbReference>
<dbReference type="PRINTS" id="PR00046">
    <property type="entry name" value="SIGMA70FCT"/>
</dbReference>
<dbReference type="EMBL" id="BAAAJE010000002">
    <property type="protein sequence ID" value="GAA1132027.1"/>
    <property type="molecule type" value="Genomic_DNA"/>
</dbReference>
<dbReference type="Proteomes" id="UP001499979">
    <property type="component" value="Unassembled WGS sequence"/>
</dbReference>
<evidence type="ECO:0008006" key="10">
    <source>
        <dbReference type="Google" id="ProtNLM"/>
    </source>
</evidence>
<comment type="caution">
    <text evidence="8">The sequence shown here is derived from an EMBL/GenBank/DDBJ whole genome shotgun (WGS) entry which is preliminary data.</text>
</comment>
<evidence type="ECO:0000259" key="7">
    <source>
        <dbReference type="Pfam" id="PF04545"/>
    </source>
</evidence>
<dbReference type="Pfam" id="PF04542">
    <property type="entry name" value="Sigma70_r2"/>
    <property type="match status" value="1"/>
</dbReference>
<dbReference type="InterPro" id="IPR000943">
    <property type="entry name" value="RNA_pol_sigma70"/>
</dbReference>
<accession>A0ABN1UA00</accession>
<keyword evidence="1" id="KW-0805">Transcription regulation</keyword>
<organism evidence="8 9">
    <name type="scientific">Nocardioides aquiterrae</name>
    <dbReference type="NCBI Taxonomy" id="203799"/>
    <lineage>
        <taxon>Bacteria</taxon>
        <taxon>Bacillati</taxon>
        <taxon>Actinomycetota</taxon>
        <taxon>Actinomycetes</taxon>
        <taxon>Propionibacteriales</taxon>
        <taxon>Nocardioidaceae</taxon>
        <taxon>Nocardioides</taxon>
    </lineage>
</organism>
<dbReference type="NCBIfam" id="TIGR02937">
    <property type="entry name" value="sigma70-ECF"/>
    <property type="match status" value="1"/>
</dbReference>
<proteinExistence type="predicted"/>
<name>A0ABN1UA00_9ACTN</name>
<evidence type="ECO:0000259" key="5">
    <source>
        <dbReference type="Pfam" id="PF04539"/>
    </source>
</evidence>
<dbReference type="CDD" id="cd06171">
    <property type="entry name" value="Sigma70_r4"/>
    <property type="match status" value="1"/>
</dbReference>
<dbReference type="RefSeq" id="WP_343906245.1">
    <property type="nucleotide sequence ID" value="NZ_BAAAJE010000002.1"/>
</dbReference>
<keyword evidence="3" id="KW-0238">DNA-binding</keyword>
<dbReference type="Pfam" id="PF04539">
    <property type="entry name" value="Sigma70_r3"/>
    <property type="match status" value="1"/>
</dbReference>
<evidence type="ECO:0000256" key="2">
    <source>
        <dbReference type="ARBA" id="ARBA00023082"/>
    </source>
</evidence>